<dbReference type="PROSITE" id="PS50089">
    <property type="entry name" value="ZF_RING_2"/>
    <property type="match status" value="1"/>
</dbReference>
<evidence type="ECO:0000256" key="13">
    <source>
        <dbReference type="ARBA" id="ARBA00023136"/>
    </source>
</evidence>
<dbReference type="EMBL" id="KE620662">
    <property type="protein sequence ID" value="EXC37516.1"/>
    <property type="molecule type" value="Genomic_DNA"/>
</dbReference>
<dbReference type="FunFam" id="3.30.40.10:FF:000285">
    <property type="entry name" value="RING-H2 finger protein ATL43"/>
    <property type="match status" value="1"/>
</dbReference>
<evidence type="ECO:0000256" key="15">
    <source>
        <dbReference type="PROSITE-ProRule" id="PRU00175"/>
    </source>
</evidence>
<dbReference type="AlphaFoldDB" id="W9SDP5"/>
<dbReference type="GO" id="GO:0008270">
    <property type="term" value="F:zinc ion binding"/>
    <property type="evidence" value="ECO:0007669"/>
    <property type="project" value="UniProtKB-KW"/>
</dbReference>
<protein>
    <recommendedName>
        <fullName evidence="4">RING-type E3 ubiquitin transferase</fullName>
        <ecNumber evidence="4">2.3.2.27</ecNumber>
    </recommendedName>
</protein>
<evidence type="ECO:0000256" key="6">
    <source>
        <dbReference type="ARBA" id="ARBA00022692"/>
    </source>
</evidence>
<dbReference type="KEGG" id="mnt:21384213"/>
<dbReference type="Gene3D" id="3.30.40.10">
    <property type="entry name" value="Zinc/RING finger domain, C3HC4 (zinc finger)"/>
    <property type="match status" value="1"/>
</dbReference>
<dbReference type="PANTHER" id="PTHR46539:SF1">
    <property type="entry name" value="E3 UBIQUITIN-PROTEIN LIGASE ATL42"/>
    <property type="match status" value="1"/>
</dbReference>
<feature type="compositionally biased region" description="Polar residues" evidence="16">
    <location>
        <begin position="337"/>
        <end position="365"/>
    </location>
</feature>
<evidence type="ECO:0000256" key="17">
    <source>
        <dbReference type="SAM" id="Phobius"/>
    </source>
</evidence>
<evidence type="ECO:0000256" key="2">
    <source>
        <dbReference type="ARBA" id="ARBA00004167"/>
    </source>
</evidence>
<keyword evidence="13 17" id="KW-0472">Membrane</keyword>
<comment type="catalytic activity">
    <reaction evidence="1">
        <text>S-ubiquitinyl-[E2 ubiquitin-conjugating enzyme]-L-cysteine + [acceptor protein]-L-lysine = [E2 ubiquitin-conjugating enzyme]-L-cysteine + N(6)-ubiquitinyl-[acceptor protein]-L-lysine.</text>
        <dbReference type="EC" id="2.3.2.27"/>
    </reaction>
</comment>
<feature type="transmembrane region" description="Helical" evidence="17">
    <location>
        <begin position="50"/>
        <end position="75"/>
    </location>
</feature>
<feature type="region of interest" description="Disordered" evidence="16">
    <location>
        <begin position="412"/>
        <end position="432"/>
    </location>
</feature>
<sequence length="432" mass="49451">MHRVLVNLQPFNFSMNGLKLIVLHLILLLFHVEAQTIGPDFSTQDNSNNFQPSLLVVIGILGVMFVFTFLILVYAKVCHSREPVGRNSIQNRTGLISSSGRFSGIDKTVIESLPFFRFSSLKGSKEGLECVVCLSKFEDIEVLRMLPKCRHAFHINCIDHWLEKHSSCPLCRHKVSSEDLKLITYSNSMRFLWNNQSERREDSNNKELFVEREGSHRGSSRFSIGGSFRKIHEKGHNKEEELLILQENEEDQNVLHKHNHKILASDFVFNNRWSNLRSSDLMFLNSEMLNEVSSGRFSSTDWNIDMSSTGNAAENEEIMKAKETEMKKSFESKDGRISTSDGRASTSSHTSRSMMNSGEQRSVSEITSFSRYGSLSVKNRNTDSSSWSENNVKEERIRRVWLPIARRTVQWFANGEKRSQSSNNPQSQPLDV</sequence>
<keyword evidence="6 17" id="KW-0812">Transmembrane</keyword>
<dbReference type="GO" id="GO:0061630">
    <property type="term" value="F:ubiquitin protein ligase activity"/>
    <property type="evidence" value="ECO:0007669"/>
    <property type="project" value="UniProtKB-EC"/>
</dbReference>
<keyword evidence="5" id="KW-0808">Transferase</keyword>
<evidence type="ECO:0000313" key="20">
    <source>
        <dbReference type="EMBL" id="EXC37516.1"/>
    </source>
</evidence>
<dbReference type="OrthoDB" id="8062037at2759"/>
<dbReference type="InterPro" id="IPR001841">
    <property type="entry name" value="Znf_RING"/>
</dbReference>
<evidence type="ECO:0000259" key="19">
    <source>
        <dbReference type="PROSITE" id="PS50089"/>
    </source>
</evidence>
<comment type="subcellular location">
    <subcellularLocation>
        <location evidence="2">Membrane</location>
        <topology evidence="2">Single-pass membrane protein</topology>
    </subcellularLocation>
</comment>
<evidence type="ECO:0000256" key="4">
    <source>
        <dbReference type="ARBA" id="ARBA00012483"/>
    </source>
</evidence>
<evidence type="ECO:0000256" key="3">
    <source>
        <dbReference type="ARBA" id="ARBA00004906"/>
    </source>
</evidence>
<name>W9SDP5_9ROSA</name>
<keyword evidence="9 15" id="KW-0863">Zinc-finger</keyword>
<dbReference type="PANTHER" id="PTHR46539">
    <property type="entry name" value="E3 UBIQUITIN-PROTEIN LIGASE ATL42"/>
    <property type="match status" value="1"/>
</dbReference>
<evidence type="ECO:0000256" key="9">
    <source>
        <dbReference type="ARBA" id="ARBA00022771"/>
    </source>
</evidence>
<evidence type="ECO:0000256" key="11">
    <source>
        <dbReference type="ARBA" id="ARBA00022833"/>
    </source>
</evidence>
<evidence type="ECO:0000256" key="1">
    <source>
        <dbReference type="ARBA" id="ARBA00000900"/>
    </source>
</evidence>
<feature type="compositionally biased region" description="Basic and acidic residues" evidence="16">
    <location>
        <begin position="325"/>
        <end position="336"/>
    </location>
</feature>
<keyword evidence="8 18" id="KW-0732">Signal</keyword>
<evidence type="ECO:0000256" key="5">
    <source>
        <dbReference type="ARBA" id="ARBA00022679"/>
    </source>
</evidence>
<keyword evidence="21" id="KW-1185">Reference proteome</keyword>
<dbReference type="CDD" id="cd16461">
    <property type="entry name" value="RING-H2_EL5-like"/>
    <property type="match status" value="1"/>
</dbReference>
<keyword evidence="12 17" id="KW-1133">Transmembrane helix</keyword>
<feature type="region of interest" description="Disordered" evidence="16">
    <location>
        <begin position="325"/>
        <end position="365"/>
    </location>
</feature>
<evidence type="ECO:0000256" key="18">
    <source>
        <dbReference type="SAM" id="SignalP"/>
    </source>
</evidence>
<dbReference type="InterPro" id="IPR013083">
    <property type="entry name" value="Znf_RING/FYVE/PHD"/>
</dbReference>
<proteinExistence type="inferred from homology"/>
<dbReference type="SUPFAM" id="SSF57850">
    <property type="entry name" value="RING/U-box"/>
    <property type="match status" value="1"/>
</dbReference>
<evidence type="ECO:0000256" key="8">
    <source>
        <dbReference type="ARBA" id="ARBA00022729"/>
    </source>
</evidence>
<evidence type="ECO:0000313" key="21">
    <source>
        <dbReference type="Proteomes" id="UP000030645"/>
    </source>
</evidence>
<dbReference type="Pfam" id="PF13639">
    <property type="entry name" value="zf-RING_2"/>
    <property type="match status" value="1"/>
</dbReference>
<evidence type="ECO:0000256" key="14">
    <source>
        <dbReference type="ARBA" id="ARBA00024209"/>
    </source>
</evidence>
<dbReference type="eggNOG" id="KOG0800">
    <property type="taxonomic scope" value="Eukaryota"/>
</dbReference>
<evidence type="ECO:0000256" key="10">
    <source>
        <dbReference type="ARBA" id="ARBA00022786"/>
    </source>
</evidence>
<keyword evidence="11" id="KW-0862">Zinc</keyword>
<comment type="similarity">
    <text evidence="14">Belongs to the RING-type zinc finger family. ATL subfamily.</text>
</comment>
<feature type="compositionally biased region" description="Low complexity" evidence="16">
    <location>
        <begin position="420"/>
        <end position="432"/>
    </location>
</feature>
<evidence type="ECO:0000256" key="7">
    <source>
        <dbReference type="ARBA" id="ARBA00022723"/>
    </source>
</evidence>
<dbReference type="EC" id="2.3.2.27" evidence="4"/>
<accession>W9SDP5</accession>
<dbReference type="GO" id="GO:0016020">
    <property type="term" value="C:membrane"/>
    <property type="evidence" value="ECO:0007669"/>
    <property type="project" value="UniProtKB-SubCell"/>
</dbReference>
<gene>
    <name evidence="20" type="ORF">L484_000586</name>
</gene>
<comment type="pathway">
    <text evidence="3">Protein modification; protein ubiquitination.</text>
</comment>
<feature type="chain" id="PRO_5004933122" description="RING-type E3 ubiquitin transferase" evidence="18">
    <location>
        <begin position="35"/>
        <end position="432"/>
    </location>
</feature>
<dbReference type="SMART" id="SM00184">
    <property type="entry name" value="RING"/>
    <property type="match status" value="1"/>
</dbReference>
<keyword evidence="10" id="KW-0833">Ubl conjugation pathway</keyword>
<evidence type="ECO:0000256" key="12">
    <source>
        <dbReference type="ARBA" id="ARBA00022989"/>
    </source>
</evidence>
<feature type="domain" description="RING-type" evidence="19">
    <location>
        <begin position="130"/>
        <end position="172"/>
    </location>
</feature>
<evidence type="ECO:0000256" key="16">
    <source>
        <dbReference type="SAM" id="MobiDB-lite"/>
    </source>
</evidence>
<dbReference type="Proteomes" id="UP000030645">
    <property type="component" value="Unassembled WGS sequence"/>
</dbReference>
<reference evidence="21" key="1">
    <citation type="submission" date="2013-01" db="EMBL/GenBank/DDBJ databases">
        <title>Draft Genome Sequence of a Mulberry Tree, Morus notabilis C.K. Schneid.</title>
        <authorList>
            <person name="He N."/>
            <person name="Zhao S."/>
        </authorList>
    </citation>
    <scope>NUCLEOTIDE SEQUENCE</scope>
</reference>
<organism evidence="20 21">
    <name type="scientific">Morus notabilis</name>
    <dbReference type="NCBI Taxonomy" id="981085"/>
    <lineage>
        <taxon>Eukaryota</taxon>
        <taxon>Viridiplantae</taxon>
        <taxon>Streptophyta</taxon>
        <taxon>Embryophyta</taxon>
        <taxon>Tracheophyta</taxon>
        <taxon>Spermatophyta</taxon>
        <taxon>Magnoliopsida</taxon>
        <taxon>eudicotyledons</taxon>
        <taxon>Gunneridae</taxon>
        <taxon>Pentapetalae</taxon>
        <taxon>rosids</taxon>
        <taxon>fabids</taxon>
        <taxon>Rosales</taxon>
        <taxon>Moraceae</taxon>
        <taxon>Moreae</taxon>
        <taxon>Morus</taxon>
    </lineage>
</organism>
<feature type="signal peptide" evidence="18">
    <location>
        <begin position="1"/>
        <end position="34"/>
    </location>
</feature>
<keyword evidence="7" id="KW-0479">Metal-binding</keyword>